<proteinExistence type="predicted"/>
<dbReference type="Gene3D" id="3.30.300.20">
    <property type="match status" value="1"/>
</dbReference>
<name>A0A413RKZ4_9CELL</name>
<evidence type="ECO:0000313" key="1">
    <source>
        <dbReference type="EMBL" id="RHA40254.1"/>
    </source>
</evidence>
<dbReference type="AlphaFoldDB" id="A0A413RKZ4"/>
<dbReference type="InterPro" id="IPR003718">
    <property type="entry name" value="OsmC/Ohr_fam"/>
</dbReference>
<accession>A0A413RKZ4</accession>
<dbReference type="SUPFAM" id="SSF82784">
    <property type="entry name" value="OsmC-like"/>
    <property type="match status" value="1"/>
</dbReference>
<reference evidence="1 2" key="1">
    <citation type="submission" date="2018-08" db="EMBL/GenBank/DDBJ databases">
        <title>Cellulomonas rhizosphaerae sp. nov., a novel actinomycete isolated from soil.</title>
        <authorList>
            <person name="Tian Y."/>
        </authorList>
    </citation>
    <scope>NUCLEOTIDE SEQUENCE [LARGE SCALE GENOMIC DNA]</scope>
    <source>
        <strain evidence="1 2">NEAU-TCZ24</strain>
    </source>
</reference>
<dbReference type="OrthoDB" id="9795405at2"/>
<organism evidence="1 2">
    <name type="scientific">Cellulomonas rhizosphaerae</name>
    <dbReference type="NCBI Taxonomy" id="2293719"/>
    <lineage>
        <taxon>Bacteria</taxon>
        <taxon>Bacillati</taxon>
        <taxon>Actinomycetota</taxon>
        <taxon>Actinomycetes</taxon>
        <taxon>Micrococcales</taxon>
        <taxon>Cellulomonadaceae</taxon>
        <taxon>Cellulomonas</taxon>
    </lineage>
</organism>
<dbReference type="InterPro" id="IPR036102">
    <property type="entry name" value="OsmC/Ohrsf"/>
</dbReference>
<protein>
    <submittedName>
        <fullName evidence="1">OsmC family peroxiredoxin</fullName>
    </submittedName>
</protein>
<dbReference type="EMBL" id="QWKP01000197">
    <property type="protein sequence ID" value="RHA40254.1"/>
    <property type="molecule type" value="Genomic_DNA"/>
</dbReference>
<keyword evidence="2" id="KW-1185">Reference proteome</keyword>
<dbReference type="PANTHER" id="PTHR42830">
    <property type="entry name" value="OSMOTICALLY INDUCIBLE FAMILY PROTEIN"/>
    <property type="match status" value="1"/>
</dbReference>
<evidence type="ECO:0000313" key="2">
    <source>
        <dbReference type="Proteomes" id="UP000283374"/>
    </source>
</evidence>
<dbReference type="PANTHER" id="PTHR42830:SF2">
    <property type="entry name" value="OSMC_OHR FAMILY PROTEIN"/>
    <property type="match status" value="1"/>
</dbReference>
<gene>
    <name evidence="1" type="ORF">D1825_10475</name>
</gene>
<sequence>MGPLHTYSAELTWTGAGSRGTATYTSYSRDHEVRIGSKPPLLGSSDPSFRGDPDRFSPEELLVAALSQCHMLWFLHVAATAGVTVLGYEDSAKGTMRVEAAGHGQFTDVVLRPRVTVAHGALGPEGEPLTDVDLAHLHHKAHEHCFIARSVNFPVRHEPSPVRVAQGLAS</sequence>
<dbReference type="InterPro" id="IPR052707">
    <property type="entry name" value="OsmC_Ohr_Peroxiredoxin"/>
</dbReference>
<dbReference type="Proteomes" id="UP000283374">
    <property type="component" value="Unassembled WGS sequence"/>
</dbReference>
<comment type="caution">
    <text evidence="1">The sequence shown here is derived from an EMBL/GenBank/DDBJ whole genome shotgun (WGS) entry which is preliminary data.</text>
</comment>
<dbReference type="Pfam" id="PF02566">
    <property type="entry name" value="OsmC"/>
    <property type="match status" value="1"/>
</dbReference>
<dbReference type="RefSeq" id="WP_118767372.1">
    <property type="nucleotide sequence ID" value="NZ_QWKP01000197.1"/>
</dbReference>
<dbReference type="InterPro" id="IPR015946">
    <property type="entry name" value="KH_dom-like_a/b"/>
</dbReference>